<feature type="non-terminal residue" evidence="1">
    <location>
        <position position="1"/>
    </location>
</feature>
<evidence type="ECO:0000313" key="2">
    <source>
        <dbReference type="Proteomes" id="UP000789920"/>
    </source>
</evidence>
<feature type="non-terminal residue" evidence="1">
    <location>
        <position position="279"/>
    </location>
</feature>
<reference evidence="1" key="1">
    <citation type="submission" date="2021-06" db="EMBL/GenBank/DDBJ databases">
        <authorList>
            <person name="Kallberg Y."/>
            <person name="Tangrot J."/>
            <person name="Rosling A."/>
        </authorList>
    </citation>
    <scope>NUCLEOTIDE SEQUENCE</scope>
    <source>
        <strain evidence="1">MA461A</strain>
    </source>
</reference>
<comment type="caution">
    <text evidence="1">The sequence shown here is derived from an EMBL/GenBank/DDBJ whole genome shotgun (WGS) entry which is preliminary data.</text>
</comment>
<evidence type="ECO:0000313" key="1">
    <source>
        <dbReference type="EMBL" id="CAG8803279.1"/>
    </source>
</evidence>
<keyword evidence="2" id="KW-1185">Reference proteome</keyword>
<proteinExistence type="predicted"/>
<sequence length="279" mass="32223">QLENKQIIERGEVEKYLVQKLGTPNNQLSSNCLQELTKKIISYYTETQPQHYSIYSLVGSLTSPEQIIEKQFKEGKRMGQTYYVLKIFNSNKKVGEGSNGEREVGWLVDCKALFLKKAYRPTDPPIFSLPRWPSACLYTPNPTNSKLFANRSFPNIWEESSLSAEKRKHPHQKPKGLIKALIEATTAEGDLIIDPCAGSFVVLDACQELKREFIGCDLTFKELQEFQQERTTKREFFFRKARGKIARGTVFSEIVYEEAIPIDQEILPREQWKLKDFIE</sequence>
<dbReference type="Proteomes" id="UP000789920">
    <property type="component" value="Unassembled WGS sequence"/>
</dbReference>
<gene>
    <name evidence="1" type="ORF">RPERSI_LOCUS21489</name>
</gene>
<organism evidence="1 2">
    <name type="scientific">Racocetra persica</name>
    <dbReference type="NCBI Taxonomy" id="160502"/>
    <lineage>
        <taxon>Eukaryota</taxon>
        <taxon>Fungi</taxon>
        <taxon>Fungi incertae sedis</taxon>
        <taxon>Mucoromycota</taxon>
        <taxon>Glomeromycotina</taxon>
        <taxon>Glomeromycetes</taxon>
        <taxon>Diversisporales</taxon>
        <taxon>Gigasporaceae</taxon>
        <taxon>Racocetra</taxon>
    </lineage>
</organism>
<accession>A0ACA9RQ76</accession>
<protein>
    <submittedName>
        <fullName evidence="1">35689_t:CDS:1</fullName>
    </submittedName>
</protein>
<name>A0ACA9RQ76_9GLOM</name>
<dbReference type="EMBL" id="CAJVQC010063020">
    <property type="protein sequence ID" value="CAG8803279.1"/>
    <property type="molecule type" value="Genomic_DNA"/>
</dbReference>